<accession>E3CVY0</accession>
<dbReference type="Gene3D" id="3.40.50.1110">
    <property type="entry name" value="SGNH hydrolase"/>
    <property type="match status" value="1"/>
</dbReference>
<evidence type="ECO:0000313" key="1">
    <source>
        <dbReference type="EMBL" id="EFQ24235.1"/>
    </source>
</evidence>
<dbReference type="STRING" id="584708.Apau_1819"/>
<dbReference type="HOGENOM" id="CLU_1376497_0_0_0"/>
<evidence type="ECO:0008006" key="3">
    <source>
        <dbReference type="Google" id="ProtNLM"/>
    </source>
</evidence>
<proteinExistence type="predicted"/>
<dbReference type="PaxDb" id="584708-Apau_1819"/>
<dbReference type="Proteomes" id="UP000005096">
    <property type="component" value="Chromosome"/>
</dbReference>
<evidence type="ECO:0000313" key="2">
    <source>
        <dbReference type="Proteomes" id="UP000005096"/>
    </source>
</evidence>
<name>E3CVY0_9BACT</name>
<dbReference type="SUPFAM" id="SSF52266">
    <property type="entry name" value="SGNH hydrolase"/>
    <property type="match status" value="1"/>
</dbReference>
<dbReference type="EMBL" id="CM001022">
    <property type="protein sequence ID" value="EFQ24235.1"/>
    <property type="molecule type" value="Genomic_DNA"/>
</dbReference>
<dbReference type="InterPro" id="IPR036514">
    <property type="entry name" value="SGNH_hydro_sf"/>
</dbReference>
<reference evidence="1 2" key="1">
    <citation type="journal article" date="2010" name="Stand. Genomic Sci.">
        <title>Non-contiguous finished genome sequence of Aminomonas paucivorans type strain (GLU-3).</title>
        <authorList>
            <person name="Pitluck S."/>
            <person name="Yasawong M."/>
            <person name="Held B."/>
            <person name="Lapidus A."/>
            <person name="Nolan M."/>
            <person name="Copeland A."/>
            <person name="Lucas S."/>
            <person name="Del Rio T.G."/>
            <person name="Tice H."/>
            <person name="Cheng J.F."/>
            <person name="Chertkov O."/>
            <person name="Goodwin L."/>
            <person name="Tapia R."/>
            <person name="Han C."/>
            <person name="Liolios K."/>
            <person name="Ivanova N."/>
            <person name="Mavromatis K."/>
            <person name="Ovchinnikova G."/>
            <person name="Pati A."/>
            <person name="Chen A."/>
            <person name="Palaniappan K."/>
            <person name="Land M."/>
            <person name="Hauser L."/>
            <person name="Chang Y.J."/>
            <person name="Jeffries C.D."/>
            <person name="Pukall R."/>
            <person name="Spring S."/>
            <person name="Rohde M."/>
            <person name="Sikorski J."/>
            <person name="Goker M."/>
            <person name="Woyke T."/>
            <person name="Bristow J."/>
            <person name="Eisen J.A."/>
            <person name="Markowitz V."/>
            <person name="Hugenholtz P."/>
            <person name="Kyrpides N.C."/>
            <person name="Klenk H.P."/>
        </authorList>
    </citation>
    <scope>NUCLEOTIDE SEQUENCE [LARGE SCALE GENOMIC DNA]</scope>
    <source>
        <strain evidence="1 2">DSM 12260</strain>
    </source>
</reference>
<dbReference type="eggNOG" id="ENOG5033CKF">
    <property type="taxonomic scope" value="Bacteria"/>
</dbReference>
<protein>
    <recommendedName>
        <fullName evidence="3">SGNH hydrolase-type esterase domain-containing protein</fullName>
    </recommendedName>
</protein>
<dbReference type="AlphaFoldDB" id="E3CVY0"/>
<keyword evidence="2" id="KW-1185">Reference proteome</keyword>
<sequence length="223" mass="25397">MPRKGMPVQDTWVYQFLQKVGSNGVAYTYLRRGLTTNDVVLDLNDLFCEFSPDFAVVQVGICDCSKRIVGKRLEFLLFRVPLVGFIYKKIRKKFSYTLTKIFGTRYVEIDKFKKNISKIVDICVCKGIRLCLLGICPPGGYIKSMVHGISEDISLYNGTIDTITQLNENCEYINPYLMHEDDILTIEDGHHLTKLGHLLVYNAISLYFDSIAVARSDGKSDNR</sequence>
<gene>
    <name evidence="1" type="ORF">Apau_1819</name>
</gene>
<organism evidence="1 2">
    <name type="scientific">Aminomonas paucivorans DSM 12260</name>
    <dbReference type="NCBI Taxonomy" id="584708"/>
    <lineage>
        <taxon>Bacteria</taxon>
        <taxon>Thermotogati</taxon>
        <taxon>Synergistota</taxon>
        <taxon>Synergistia</taxon>
        <taxon>Synergistales</taxon>
        <taxon>Synergistaceae</taxon>
        <taxon>Aminomonas</taxon>
    </lineage>
</organism>